<evidence type="ECO:0000313" key="2">
    <source>
        <dbReference type="EMBL" id="EQB05155.1"/>
    </source>
</evidence>
<protein>
    <submittedName>
        <fullName evidence="2">Uncharacterized protein</fullName>
    </submittedName>
</protein>
<proteinExistence type="predicted"/>
<dbReference type="OrthoDB" id="9154118at2"/>
<dbReference type="EMBL" id="ATIB01000027">
    <property type="protein sequence ID" value="EQB05155.1"/>
    <property type="molecule type" value="Genomic_DNA"/>
</dbReference>
<dbReference type="RefSeq" id="WP_021243621.1">
    <property type="nucleotide sequence ID" value="NZ_ATIB01000027.1"/>
</dbReference>
<evidence type="ECO:0000256" key="1">
    <source>
        <dbReference type="SAM" id="Phobius"/>
    </source>
</evidence>
<keyword evidence="1" id="KW-1133">Transmembrane helix</keyword>
<evidence type="ECO:0000313" key="3">
    <source>
        <dbReference type="Proteomes" id="UP000015524"/>
    </source>
</evidence>
<comment type="caution">
    <text evidence="2">The sequence shown here is derived from an EMBL/GenBank/DDBJ whole genome shotgun (WGS) entry which is preliminary data.</text>
</comment>
<dbReference type="Proteomes" id="UP000015524">
    <property type="component" value="Unassembled WGS sequence"/>
</dbReference>
<accession>T0I0I4</accession>
<dbReference type="PATRIC" id="fig|1114964.3.peg.620"/>
<dbReference type="AlphaFoldDB" id="T0I0I4"/>
<feature type="transmembrane region" description="Helical" evidence="1">
    <location>
        <begin position="60"/>
        <end position="76"/>
    </location>
</feature>
<keyword evidence="1" id="KW-0472">Membrane</keyword>
<keyword evidence="1" id="KW-0812">Transmembrane</keyword>
<sequence>MTLGLALSLFLALSCLLCIAGCKLLANLPLQHSALAIFLPGFRLLTWRSFWMGLAQSVGWGWYGALLFGTIYNIRLSRRRGDWFPEAAAFSLRCGQCRRWAGTAAD</sequence>
<organism evidence="2 3">
    <name type="scientific">Sphingobium baderi LL03</name>
    <dbReference type="NCBI Taxonomy" id="1114964"/>
    <lineage>
        <taxon>Bacteria</taxon>
        <taxon>Pseudomonadati</taxon>
        <taxon>Pseudomonadota</taxon>
        <taxon>Alphaproteobacteria</taxon>
        <taxon>Sphingomonadales</taxon>
        <taxon>Sphingomonadaceae</taxon>
        <taxon>Sphingobium</taxon>
    </lineage>
</organism>
<name>T0I0I4_9SPHN</name>
<gene>
    <name evidence="2" type="ORF">L485_03285</name>
</gene>
<reference evidence="2 3" key="1">
    <citation type="journal article" date="2013" name="Genome Announc.">
        <title>Draft Genome Sequence of a Hexachlorocyclohexane-Degrading Bacterium, Sphingobium baderi Strain LL03T.</title>
        <authorList>
            <person name="Kaur J."/>
            <person name="Verma H."/>
            <person name="Tripathi C."/>
            <person name="Khurana J.P."/>
            <person name="Lal R."/>
        </authorList>
    </citation>
    <scope>NUCLEOTIDE SEQUENCE [LARGE SCALE GENOMIC DNA]</scope>
    <source>
        <strain evidence="2 3">LL03</strain>
    </source>
</reference>
<keyword evidence="3" id="KW-1185">Reference proteome</keyword>